<proteinExistence type="predicted"/>
<name>A0A7I9XSS6_9MYCO</name>
<dbReference type="AlphaFoldDB" id="A0A7I9XSS6"/>
<dbReference type="InterPro" id="IPR023840">
    <property type="entry name" value="T7SS_Rv3446c"/>
</dbReference>
<dbReference type="Proteomes" id="UP000465361">
    <property type="component" value="Unassembled WGS sequence"/>
</dbReference>
<dbReference type="NCBIfam" id="TIGR03931">
    <property type="entry name" value="T7SS_Rv3446c"/>
    <property type="match status" value="1"/>
</dbReference>
<dbReference type="EMBL" id="BLKW01000002">
    <property type="protein sequence ID" value="GFG73053.1"/>
    <property type="molecule type" value="Genomic_DNA"/>
</dbReference>
<accession>A0A7I9XSS6</accession>
<comment type="caution">
    <text evidence="1">The sequence shown here is derived from an EMBL/GenBank/DDBJ whole genome shotgun (WGS) entry which is preliminary data.</text>
</comment>
<evidence type="ECO:0000313" key="1">
    <source>
        <dbReference type="EMBL" id="GFG73053.1"/>
    </source>
</evidence>
<protein>
    <submittedName>
        <fullName evidence="1">Type VII secretion-associated protein</fullName>
    </submittedName>
</protein>
<evidence type="ECO:0000313" key="2">
    <source>
        <dbReference type="Proteomes" id="UP000465361"/>
    </source>
</evidence>
<gene>
    <name evidence="1" type="ORF">MBOT_04180</name>
</gene>
<keyword evidence="2" id="KW-1185">Reference proteome</keyword>
<reference evidence="1 2" key="1">
    <citation type="journal article" date="2019" name="Emerg. Microbes Infect.">
        <title>Comprehensive subspecies identification of 175 nontuberculous mycobacteria species based on 7547 genomic profiles.</title>
        <authorList>
            <person name="Matsumoto Y."/>
            <person name="Kinjo T."/>
            <person name="Motooka D."/>
            <person name="Nabeya D."/>
            <person name="Jung N."/>
            <person name="Uechi K."/>
            <person name="Horii T."/>
            <person name="Iida T."/>
            <person name="Fujita J."/>
            <person name="Nakamura S."/>
        </authorList>
    </citation>
    <scope>NUCLEOTIDE SEQUENCE [LARGE SCALE GENOMIC DNA]</scope>
    <source>
        <strain evidence="1 2">JCM 17322</strain>
    </source>
</reference>
<sequence length="385" mass="39557">MVADAELADTALDAIDDAVGLVDGHPVAVEAVWSAVLGSLDCGRADAVLLVHPSWWATWRVDMVSAAAGAIAGDVVARPRSWLLAQAVADPQPVVVEVAERVVVVTGCAVAAVPRSGEPHTVADTVAQAVTRTSRGGPVVVVIDAPGTITAAAGLAALIAEALRGTEAGCSVVEVGDAGLQRLVKKHIAARPAPAQPADSPRHTLRRRGVWATMSLAGVASAAAVLAIPGHRELPAQTEPTTFLVEGRVALTVPAHWAVQRIVGGPGSPRVRVSAPGDPEVALHVTQSPVAGETLARTAETLKQAIDAQPAGVFVDFNPAGQTAGRPAVTYREVRTGHDIRWTVLLDGAVRISVGCQSPPGGEQLVREACEQAVRSARALNRSAS</sequence>
<organism evidence="1 2">
    <name type="scientific">Mycobacterium botniense</name>
    <dbReference type="NCBI Taxonomy" id="84962"/>
    <lineage>
        <taxon>Bacteria</taxon>
        <taxon>Bacillati</taxon>
        <taxon>Actinomycetota</taxon>
        <taxon>Actinomycetes</taxon>
        <taxon>Mycobacteriales</taxon>
        <taxon>Mycobacteriaceae</taxon>
        <taxon>Mycobacterium</taxon>
    </lineage>
</organism>